<feature type="domain" description="Rieske" evidence="5">
    <location>
        <begin position="3"/>
        <end position="98"/>
    </location>
</feature>
<dbReference type="AlphaFoldDB" id="A0A5Q2QFR3"/>
<evidence type="ECO:0000259" key="5">
    <source>
        <dbReference type="PROSITE" id="PS51296"/>
    </source>
</evidence>
<keyword evidence="7" id="KW-1185">Reference proteome</keyword>
<evidence type="ECO:0000256" key="1">
    <source>
        <dbReference type="ARBA" id="ARBA00022714"/>
    </source>
</evidence>
<dbReference type="PANTHER" id="PTHR21496:SF23">
    <property type="entry name" value="3-PHENYLPROPIONATE_CINNAMIC ACID DIOXYGENASE FERREDOXIN SUBUNIT"/>
    <property type="match status" value="1"/>
</dbReference>
<dbReference type="Gene3D" id="2.102.10.10">
    <property type="entry name" value="Rieske [2Fe-2S] iron-sulphur domain"/>
    <property type="match status" value="1"/>
</dbReference>
<sequence>MWHSTAPAADIAPGDYQRFDFDEAVILVFNLDGEFFALEDRCTHDDAELDGGAIENGCIKCPRHGACFDIRTGDAKSAPAYEATDRFDTRVNTDGIIEVDLS</sequence>
<dbReference type="Pfam" id="PF00355">
    <property type="entry name" value="Rieske"/>
    <property type="match status" value="1"/>
</dbReference>
<gene>
    <name evidence="6" type="ORF">GH975_11705</name>
</gene>
<evidence type="ECO:0000256" key="2">
    <source>
        <dbReference type="ARBA" id="ARBA00022723"/>
    </source>
</evidence>
<dbReference type="PANTHER" id="PTHR21496">
    <property type="entry name" value="FERREDOXIN-RELATED"/>
    <property type="match status" value="1"/>
</dbReference>
<name>A0A5Q2QFR3_9GAMM</name>
<evidence type="ECO:0000256" key="3">
    <source>
        <dbReference type="ARBA" id="ARBA00023004"/>
    </source>
</evidence>
<dbReference type="GO" id="GO:0046872">
    <property type="term" value="F:metal ion binding"/>
    <property type="evidence" value="ECO:0007669"/>
    <property type="project" value="UniProtKB-KW"/>
</dbReference>
<dbReference type="RefSeq" id="WP_153714695.1">
    <property type="nucleotide sequence ID" value="NZ_CP045871.1"/>
</dbReference>
<dbReference type="EMBL" id="CP045871">
    <property type="protein sequence ID" value="QGG81192.1"/>
    <property type="molecule type" value="Genomic_DNA"/>
</dbReference>
<evidence type="ECO:0000313" key="6">
    <source>
        <dbReference type="EMBL" id="QGG81192.1"/>
    </source>
</evidence>
<dbReference type="KEGG" id="llp:GH975_11705"/>
<dbReference type="OrthoDB" id="9800167at2"/>
<dbReference type="GO" id="GO:0051537">
    <property type="term" value="F:2 iron, 2 sulfur cluster binding"/>
    <property type="evidence" value="ECO:0007669"/>
    <property type="project" value="UniProtKB-KW"/>
</dbReference>
<keyword evidence="1" id="KW-0001">2Fe-2S</keyword>
<keyword evidence="2" id="KW-0479">Metal-binding</keyword>
<protein>
    <submittedName>
        <fullName evidence="6">Rieske 2Fe-2S domain-containing protein</fullName>
    </submittedName>
</protein>
<keyword evidence="3" id="KW-0408">Iron</keyword>
<keyword evidence="4" id="KW-0411">Iron-sulfur</keyword>
<evidence type="ECO:0000256" key="4">
    <source>
        <dbReference type="ARBA" id="ARBA00023014"/>
    </source>
</evidence>
<dbReference type="SUPFAM" id="SSF50022">
    <property type="entry name" value="ISP domain"/>
    <property type="match status" value="1"/>
</dbReference>
<accession>A0A5Q2QFR3</accession>
<proteinExistence type="predicted"/>
<dbReference type="Proteomes" id="UP000388235">
    <property type="component" value="Chromosome"/>
</dbReference>
<dbReference type="InterPro" id="IPR017941">
    <property type="entry name" value="Rieske_2Fe-2S"/>
</dbReference>
<dbReference type="InterPro" id="IPR036922">
    <property type="entry name" value="Rieske_2Fe-2S_sf"/>
</dbReference>
<reference evidence="6 7" key="1">
    <citation type="submission" date="2019-11" db="EMBL/GenBank/DDBJ databases">
        <authorList>
            <person name="Khan S.A."/>
            <person name="Jeon C.O."/>
            <person name="Chun B.H."/>
        </authorList>
    </citation>
    <scope>NUCLEOTIDE SEQUENCE [LARGE SCALE GENOMIC DNA]</scope>
    <source>
        <strain evidence="6 7">IMCC 1097</strain>
    </source>
</reference>
<evidence type="ECO:0000313" key="7">
    <source>
        <dbReference type="Proteomes" id="UP000388235"/>
    </source>
</evidence>
<dbReference type="PROSITE" id="PS51296">
    <property type="entry name" value="RIESKE"/>
    <property type="match status" value="1"/>
</dbReference>
<dbReference type="CDD" id="cd03528">
    <property type="entry name" value="Rieske_RO_ferredoxin"/>
    <property type="match status" value="1"/>
</dbReference>
<organism evidence="6 7">
    <name type="scientific">Litorivicinus lipolyticus</name>
    <dbReference type="NCBI Taxonomy" id="418701"/>
    <lineage>
        <taxon>Bacteria</taxon>
        <taxon>Pseudomonadati</taxon>
        <taxon>Pseudomonadota</taxon>
        <taxon>Gammaproteobacteria</taxon>
        <taxon>Oceanospirillales</taxon>
        <taxon>Litorivicinaceae</taxon>
        <taxon>Litorivicinus</taxon>
    </lineage>
</organism>